<keyword evidence="3" id="KW-0326">Glycosidase</keyword>
<dbReference type="InterPro" id="IPR033132">
    <property type="entry name" value="GH_1_N_CS"/>
</dbReference>
<evidence type="ECO:0000313" key="6">
    <source>
        <dbReference type="EMBL" id="RDH36593.1"/>
    </source>
</evidence>
<dbReference type="PRINTS" id="PR00131">
    <property type="entry name" value="GLHYDRLASE1"/>
</dbReference>
<gene>
    <name evidence="6" type="ORF">BDQ94DRAFT_184744</name>
</gene>
<keyword evidence="5" id="KW-0732">Signal</keyword>
<dbReference type="GO" id="GO:0005975">
    <property type="term" value="P:carbohydrate metabolic process"/>
    <property type="evidence" value="ECO:0007669"/>
    <property type="project" value="InterPro"/>
</dbReference>
<dbReference type="STRING" id="1341132.A0A3F3QBK9"/>
<accession>A0A3F3QBK9</accession>
<evidence type="ECO:0000256" key="3">
    <source>
        <dbReference type="ARBA" id="ARBA00023295"/>
    </source>
</evidence>
<dbReference type="InterPro" id="IPR017853">
    <property type="entry name" value="GH"/>
</dbReference>
<evidence type="ECO:0000256" key="5">
    <source>
        <dbReference type="SAM" id="SignalP"/>
    </source>
</evidence>
<comment type="similarity">
    <text evidence="1 4">Belongs to the glycosyl hydrolase 1 family.</text>
</comment>
<protein>
    <submittedName>
        <fullName evidence="6">Glycoside hydrolase superfamily</fullName>
    </submittedName>
</protein>
<dbReference type="EMBL" id="KZ852037">
    <property type="protein sequence ID" value="RDH36593.1"/>
    <property type="molecule type" value="Genomic_DNA"/>
</dbReference>
<evidence type="ECO:0000256" key="2">
    <source>
        <dbReference type="ARBA" id="ARBA00022801"/>
    </source>
</evidence>
<proteinExistence type="inferred from homology"/>
<sequence length="573" mass="64405">MNFIMHPHVLCLGLLLASSNAAAVSSTASSTAASPLGTTLNITVEDLWNLYIGPVETASINTTVEPTPIPSAELIPPPPLYYPSYLPGAQIPGLGRNESWSFPKGFWWGVSSASYQVEGAVKADGRGPSLWDAFTHRAMSVADNQTGDVAINQYYMYKQDIQRIAAMGVPAYSFSVSWSRIFPFGNGPINEAGLQYYDDVINTCLEYGVKPQVTLYHWDLPLYLQLSYGGWTSEKIVDDFVAYAKVLLERWGDKVWQWYTFNEPHSFCGEYPVPDGYFPRTTSIPDVQQPYWCGHYMLIAAGKTYQLARSMNITAPISIKNNGGYKLPRTASPEDAEAVERAWAFNEGWFADPLFLGDYPSRLKNFTSSFLPEFTTEERDMIKGASDYFAHDAYTAAYYMAPDAGIEGCLSDPSNSLYPECYNSSYTLSESEGGWLVGPASDPNTRWLHKATEWLPQFLHYIQDTWKPENGIAITEFGFSEPFEAYKTLREDILTDPLRTLYYHDYVQAMLMAVAEGVKLVGCSAWSIADNIEWTAGFTVKFGLQYVNLTTQERFYKASFFELANLFRTYIKE</sequence>
<reference evidence="6 7" key="1">
    <citation type="submission" date="2018-07" db="EMBL/GenBank/DDBJ databases">
        <title>The genomes of Aspergillus section Nigri reveals drivers in fungal speciation.</title>
        <authorList>
            <consortium name="DOE Joint Genome Institute"/>
            <person name="Vesth T.C."/>
            <person name="Nybo J."/>
            <person name="Theobald S."/>
            <person name="Brandl J."/>
            <person name="Frisvad J.C."/>
            <person name="Nielsen K.F."/>
            <person name="Lyhne E.K."/>
            <person name="Kogle M.E."/>
            <person name="Kuo A."/>
            <person name="Riley R."/>
            <person name="Clum A."/>
            <person name="Nolan M."/>
            <person name="Lipzen A."/>
            <person name="Salamov A."/>
            <person name="Henrissat B."/>
            <person name="Wiebenga A."/>
            <person name="De vries R.P."/>
            <person name="Grigoriev I.V."/>
            <person name="Mortensen U.H."/>
            <person name="Andersen M.R."/>
            <person name="Baker S.E."/>
        </authorList>
    </citation>
    <scope>NUCLEOTIDE SEQUENCE [LARGE SCALE GENOMIC DNA]</scope>
    <source>
        <strain evidence="6 7">CBS 139.54b</strain>
    </source>
</reference>
<feature type="chain" id="PRO_5017736301" evidence="5">
    <location>
        <begin position="24"/>
        <end position="573"/>
    </location>
</feature>
<dbReference type="PROSITE" id="PS00653">
    <property type="entry name" value="GLYCOSYL_HYDROL_F1_2"/>
    <property type="match status" value="1"/>
</dbReference>
<dbReference type="SUPFAM" id="SSF51445">
    <property type="entry name" value="(Trans)glycosidases"/>
    <property type="match status" value="1"/>
</dbReference>
<dbReference type="Gene3D" id="3.20.20.80">
    <property type="entry name" value="Glycosidases"/>
    <property type="match status" value="1"/>
</dbReference>
<name>A0A3F3QBK9_9EURO</name>
<dbReference type="PANTHER" id="PTHR10353:SF36">
    <property type="entry name" value="LP05116P"/>
    <property type="match status" value="1"/>
</dbReference>
<keyword evidence="7" id="KW-1185">Reference proteome</keyword>
<dbReference type="GO" id="GO:0008422">
    <property type="term" value="F:beta-glucosidase activity"/>
    <property type="evidence" value="ECO:0007669"/>
    <property type="project" value="TreeGrafter"/>
</dbReference>
<evidence type="ECO:0000313" key="7">
    <source>
        <dbReference type="Proteomes" id="UP000253729"/>
    </source>
</evidence>
<dbReference type="Proteomes" id="UP000253729">
    <property type="component" value="Unassembled WGS sequence"/>
</dbReference>
<dbReference type="InterPro" id="IPR001360">
    <property type="entry name" value="Glyco_hydro_1"/>
</dbReference>
<organism evidence="6 7">
    <name type="scientific">Aspergillus welwitschiae</name>
    <dbReference type="NCBI Taxonomy" id="1341132"/>
    <lineage>
        <taxon>Eukaryota</taxon>
        <taxon>Fungi</taxon>
        <taxon>Dikarya</taxon>
        <taxon>Ascomycota</taxon>
        <taxon>Pezizomycotina</taxon>
        <taxon>Eurotiomycetes</taxon>
        <taxon>Eurotiomycetidae</taxon>
        <taxon>Eurotiales</taxon>
        <taxon>Aspergillaceae</taxon>
        <taxon>Aspergillus</taxon>
        <taxon>Aspergillus subgen. Circumdati</taxon>
    </lineage>
</organism>
<evidence type="ECO:0000256" key="1">
    <source>
        <dbReference type="ARBA" id="ARBA00010838"/>
    </source>
</evidence>
<evidence type="ECO:0000256" key="4">
    <source>
        <dbReference type="RuleBase" id="RU003690"/>
    </source>
</evidence>
<feature type="signal peptide" evidence="5">
    <location>
        <begin position="1"/>
        <end position="23"/>
    </location>
</feature>
<dbReference type="RefSeq" id="XP_026629615.1">
    <property type="nucleotide sequence ID" value="XM_026774714.1"/>
</dbReference>
<dbReference type="AlphaFoldDB" id="A0A3F3QBK9"/>
<dbReference type="GeneID" id="38143070"/>
<dbReference type="Pfam" id="PF00232">
    <property type="entry name" value="Glyco_hydro_1"/>
    <property type="match status" value="1"/>
</dbReference>
<dbReference type="PANTHER" id="PTHR10353">
    <property type="entry name" value="GLYCOSYL HYDROLASE"/>
    <property type="match status" value="1"/>
</dbReference>
<keyword evidence="2 6" id="KW-0378">Hydrolase</keyword>